<proteinExistence type="predicted"/>
<keyword evidence="3" id="KW-1185">Reference proteome</keyword>
<gene>
    <name evidence="2" type="ORF">GGR39_002782</name>
</gene>
<keyword evidence="1" id="KW-0472">Membrane</keyword>
<keyword evidence="1" id="KW-1133">Transmembrane helix</keyword>
<sequence length="197" mass="21372">MRRLRRAVLAVVAIAVVTVGAGLVISGLPDNTYLLAMLIAFIAFWVLALHPASPKPRSEDLAEVDLAELAGTTELWLEGKRNALPSPALDAIDMIGVRLEQLAPQLETLDPNAPASREVRKLLTEHLPGLVNSYTRIPSSLRGRENAGSTPARQVTEGLHVIAKEIEAMSLDLSRNDLDALAVRGRFLETRYIAAPE</sequence>
<evidence type="ECO:0008006" key="4">
    <source>
        <dbReference type="Google" id="ProtNLM"/>
    </source>
</evidence>
<reference evidence="2 3" key="1">
    <citation type="submission" date="2020-08" db="EMBL/GenBank/DDBJ databases">
        <title>Genomic Encyclopedia of Type Strains, Phase IV (KMG-IV): sequencing the most valuable type-strain genomes for metagenomic binning, comparative biology and taxonomic classification.</title>
        <authorList>
            <person name="Goeker M."/>
        </authorList>
    </citation>
    <scope>NUCLEOTIDE SEQUENCE [LARGE SCALE GENOMIC DNA]</scope>
    <source>
        <strain evidence="2 3">DSM 27568</strain>
    </source>
</reference>
<keyword evidence="1" id="KW-0812">Transmembrane</keyword>
<evidence type="ECO:0000313" key="3">
    <source>
        <dbReference type="Proteomes" id="UP000561459"/>
    </source>
</evidence>
<dbReference type="Proteomes" id="UP000561459">
    <property type="component" value="Unassembled WGS sequence"/>
</dbReference>
<dbReference type="AlphaFoldDB" id="A0A7W6FZ37"/>
<name>A0A7W6FZ37_9SPHN</name>
<feature type="transmembrane region" description="Helical" evidence="1">
    <location>
        <begin position="32"/>
        <end position="49"/>
    </location>
</feature>
<feature type="transmembrane region" description="Helical" evidence="1">
    <location>
        <begin position="7"/>
        <end position="26"/>
    </location>
</feature>
<protein>
    <recommendedName>
        <fullName evidence="4">5-bromo-4-chloroindolyl phosphate hydrolysis protein</fullName>
    </recommendedName>
</protein>
<dbReference type="EMBL" id="JACIDY010000007">
    <property type="protein sequence ID" value="MBB3941114.1"/>
    <property type="molecule type" value="Genomic_DNA"/>
</dbReference>
<dbReference type="RefSeq" id="WP_246388727.1">
    <property type="nucleotide sequence ID" value="NZ_JACIDY010000007.1"/>
</dbReference>
<evidence type="ECO:0000256" key="1">
    <source>
        <dbReference type="SAM" id="Phobius"/>
    </source>
</evidence>
<accession>A0A7W6FZ37</accession>
<comment type="caution">
    <text evidence="2">The sequence shown here is derived from an EMBL/GenBank/DDBJ whole genome shotgun (WGS) entry which is preliminary data.</text>
</comment>
<organism evidence="2 3">
    <name type="scientific">Novosphingobium fluoreni</name>
    <dbReference type="NCBI Taxonomy" id="1391222"/>
    <lineage>
        <taxon>Bacteria</taxon>
        <taxon>Pseudomonadati</taxon>
        <taxon>Pseudomonadota</taxon>
        <taxon>Alphaproteobacteria</taxon>
        <taxon>Sphingomonadales</taxon>
        <taxon>Sphingomonadaceae</taxon>
        <taxon>Novosphingobium</taxon>
    </lineage>
</organism>
<evidence type="ECO:0000313" key="2">
    <source>
        <dbReference type="EMBL" id="MBB3941114.1"/>
    </source>
</evidence>